<keyword evidence="2" id="KW-0762">Sugar transport</keyword>
<dbReference type="Gene3D" id="3.40.930.10">
    <property type="entry name" value="Mannitol-specific EII, Chain A"/>
    <property type="match status" value="1"/>
</dbReference>
<dbReference type="InterPro" id="IPR016152">
    <property type="entry name" value="PTrfase/Anion_transptr"/>
</dbReference>
<reference evidence="3" key="1">
    <citation type="submission" date="2018-08" db="EMBL/GenBank/DDBJ databases">
        <authorList>
            <person name="Ferrada E.E."/>
            <person name="Latorre B.A."/>
        </authorList>
    </citation>
    <scope>NUCLEOTIDE SEQUENCE [LARGE SCALE GENOMIC DNA]</scope>
    <source>
        <strain evidence="3">Propionibacterium_australiense1</strain>
    </source>
</reference>
<keyword evidence="3" id="KW-0808">Transferase</keyword>
<gene>
    <name evidence="2" type="ORF">D7U36_12535</name>
    <name evidence="3" type="ORF">PROPAUS_2292</name>
</gene>
<protein>
    <submittedName>
        <fullName evidence="2">PTS sugar transporter subunit IIA</fullName>
    </submittedName>
    <submittedName>
        <fullName evidence="3">Phosphoenolpyruvate-dependent sugar phosphotransferase system, EIIA 2</fullName>
    </submittedName>
</protein>
<evidence type="ECO:0000259" key="1">
    <source>
        <dbReference type="PROSITE" id="PS51094"/>
    </source>
</evidence>
<dbReference type="PROSITE" id="PS51094">
    <property type="entry name" value="PTS_EIIA_TYPE_2"/>
    <property type="match status" value="1"/>
</dbReference>
<dbReference type="RefSeq" id="WP_119162603.1">
    <property type="nucleotide sequence ID" value="NZ_LR134442.1"/>
</dbReference>
<dbReference type="OrthoDB" id="3192919at2"/>
<name>A0A383S8P8_9ACTN</name>
<dbReference type="InterPro" id="IPR051541">
    <property type="entry name" value="PTS_SugarTrans_NitroReg"/>
</dbReference>
<dbReference type="CDD" id="cd00211">
    <property type="entry name" value="PTS_IIA_fru"/>
    <property type="match status" value="1"/>
</dbReference>
<keyword evidence="4" id="KW-1185">Reference proteome</keyword>
<dbReference type="AlphaFoldDB" id="A0A383S8P8"/>
<dbReference type="InterPro" id="IPR002178">
    <property type="entry name" value="PTS_EIIA_type-2_dom"/>
</dbReference>
<accession>A0A383S8P8</accession>
<evidence type="ECO:0000313" key="3">
    <source>
        <dbReference type="EMBL" id="SYZ34287.1"/>
    </source>
</evidence>
<organism evidence="3 4">
    <name type="scientific">Propionibacterium australiense</name>
    <dbReference type="NCBI Taxonomy" id="119981"/>
    <lineage>
        <taxon>Bacteria</taxon>
        <taxon>Bacillati</taxon>
        <taxon>Actinomycetota</taxon>
        <taxon>Actinomycetes</taxon>
        <taxon>Propionibacteriales</taxon>
        <taxon>Propionibacteriaceae</taxon>
        <taxon>Propionibacterium</taxon>
    </lineage>
</organism>
<keyword evidence="2" id="KW-0813">Transport</keyword>
<dbReference type="SUPFAM" id="SSF55804">
    <property type="entry name" value="Phoshotransferase/anion transport protein"/>
    <property type="match status" value="1"/>
</dbReference>
<dbReference type="EMBL" id="UNQJ01000022">
    <property type="protein sequence ID" value="SYZ34287.1"/>
    <property type="molecule type" value="Genomic_DNA"/>
</dbReference>
<dbReference type="EMBL" id="RCIW01000024">
    <property type="protein sequence ID" value="RLP06674.1"/>
    <property type="molecule type" value="Genomic_DNA"/>
</dbReference>
<reference evidence="2 5" key="3">
    <citation type="submission" date="2018-10" db="EMBL/GenBank/DDBJ databases">
        <title>Propionibacterium australiense Genome Sequencing and Assembly.</title>
        <authorList>
            <person name="Bernier A.-M."/>
            <person name="Bernard K."/>
        </authorList>
    </citation>
    <scope>NUCLEOTIDE SEQUENCE [LARGE SCALE GENOMIC DNA]</scope>
    <source>
        <strain evidence="2 5">NML98A078</strain>
    </source>
</reference>
<dbReference type="PANTHER" id="PTHR47738">
    <property type="entry name" value="PTS SYSTEM FRUCTOSE-LIKE EIIA COMPONENT-RELATED"/>
    <property type="match status" value="1"/>
</dbReference>
<keyword evidence="3" id="KW-0670">Pyruvate</keyword>
<proteinExistence type="predicted"/>
<feature type="domain" description="PTS EIIA type-2" evidence="1">
    <location>
        <begin position="3"/>
        <end position="149"/>
    </location>
</feature>
<dbReference type="Proteomes" id="UP000263928">
    <property type="component" value="Unassembled WGS sequence"/>
</dbReference>
<evidence type="ECO:0000313" key="5">
    <source>
        <dbReference type="Proteomes" id="UP000279336"/>
    </source>
</evidence>
<dbReference type="Pfam" id="PF00359">
    <property type="entry name" value="PTS_EIIA_2"/>
    <property type="match status" value="1"/>
</dbReference>
<dbReference type="GO" id="GO:0016740">
    <property type="term" value="F:transferase activity"/>
    <property type="evidence" value="ECO:0007669"/>
    <property type="project" value="UniProtKB-KW"/>
</dbReference>
<sequence length="152" mass="16107">MTALISPELVHVDLSAAGREELLAIMAARLENLGYVHNTFLQGLLARENRFPTGLPISGGVAIPHTDPEHVRSSAISIATLAAPVMFGEMAGDGGEVPVRLVILLALRGSGDHLGVLQTMMKRLQDTDFVRRLLASGSAREIAALATAAFEL</sequence>
<dbReference type="Proteomes" id="UP000279336">
    <property type="component" value="Unassembled WGS sequence"/>
</dbReference>
<evidence type="ECO:0000313" key="2">
    <source>
        <dbReference type="EMBL" id="RLP06674.1"/>
    </source>
</evidence>
<dbReference type="PANTHER" id="PTHR47738:SF3">
    <property type="entry name" value="PHOSPHOTRANSFERASE SYSTEM MANNITOL_FRUCTOSE-SPECIFIC IIA DOMAIN CONTAINING PROTEIN"/>
    <property type="match status" value="1"/>
</dbReference>
<evidence type="ECO:0000313" key="4">
    <source>
        <dbReference type="Proteomes" id="UP000263928"/>
    </source>
</evidence>
<reference evidence="4" key="2">
    <citation type="submission" date="2018-08" db="EMBL/GenBank/DDBJ databases">
        <authorList>
            <person name="Hornung B."/>
        </authorList>
    </citation>
    <scope>NUCLEOTIDE SEQUENCE [LARGE SCALE GENOMIC DNA]</scope>
</reference>